<comment type="similarity">
    <text evidence="2">Belongs to the metallo-dependent hydrolases superfamily. Adenosine and AMP deaminases family.</text>
</comment>
<dbReference type="InterPro" id="IPR001365">
    <property type="entry name" value="A_deaminase_dom"/>
</dbReference>
<dbReference type="SUPFAM" id="SSF51556">
    <property type="entry name" value="Metallo-dependent hydrolases"/>
    <property type="match status" value="1"/>
</dbReference>
<evidence type="ECO:0000256" key="1">
    <source>
        <dbReference type="ARBA" id="ARBA00001947"/>
    </source>
</evidence>
<keyword evidence="5" id="KW-0862">Zinc</keyword>
<evidence type="ECO:0000259" key="8">
    <source>
        <dbReference type="Pfam" id="PF00962"/>
    </source>
</evidence>
<gene>
    <name evidence="9" type="ORF">E4U42_000462</name>
</gene>
<dbReference type="GO" id="GO:0009117">
    <property type="term" value="P:nucleotide metabolic process"/>
    <property type="evidence" value="ECO:0007669"/>
    <property type="project" value="UniProtKB-KW"/>
</dbReference>
<dbReference type="OrthoDB" id="272271at2759"/>
<protein>
    <recommendedName>
        <fullName evidence="8">Adenosine deaminase domain-containing protein</fullName>
    </recommendedName>
</protein>
<evidence type="ECO:0000256" key="5">
    <source>
        <dbReference type="ARBA" id="ARBA00022833"/>
    </source>
</evidence>
<evidence type="ECO:0000313" key="10">
    <source>
        <dbReference type="Proteomes" id="UP000811619"/>
    </source>
</evidence>
<dbReference type="GO" id="GO:0046103">
    <property type="term" value="P:inosine biosynthetic process"/>
    <property type="evidence" value="ECO:0007669"/>
    <property type="project" value="TreeGrafter"/>
</dbReference>
<dbReference type="PANTHER" id="PTHR11409:SF42">
    <property type="entry name" value="ADENOSINE DEAMINASE-LIKE PROTEIN"/>
    <property type="match status" value="1"/>
</dbReference>
<dbReference type="GO" id="GO:0004000">
    <property type="term" value="F:adenosine deaminase activity"/>
    <property type="evidence" value="ECO:0007669"/>
    <property type="project" value="TreeGrafter"/>
</dbReference>
<evidence type="ECO:0000313" key="9">
    <source>
        <dbReference type="EMBL" id="KAG5928545.1"/>
    </source>
</evidence>
<reference evidence="9" key="1">
    <citation type="journal article" date="2020" name="bioRxiv">
        <title>Whole genome comparisons of ergot fungi reveals the divergence and evolution of species within the genus Claviceps are the result of varying mechanisms driving genome evolution and host range expansion.</title>
        <authorList>
            <person name="Wyka S.A."/>
            <person name="Mondo S.J."/>
            <person name="Liu M."/>
            <person name="Dettman J."/>
            <person name="Nalam V."/>
            <person name="Broders K.D."/>
        </authorList>
    </citation>
    <scope>NUCLEOTIDE SEQUENCE</scope>
    <source>
        <strain evidence="9">CCC 489</strain>
    </source>
</reference>
<feature type="domain" description="Adenosine deaminase" evidence="8">
    <location>
        <begin position="7"/>
        <end position="335"/>
    </location>
</feature>
<comment type="cofactor">
    <cofactor evidence="1">
        <name>Zn(2+)</name>
        <dbReference type="ChEBI" id="CHEBI:29105"/>
    </cofactor>
</comment>
<comment type="catalytic activity">
    <reaction evidence="7">
        <text>N(6)-methyl-AMP + H2O + H(+) = IMP + methylamine</text>
        <dbReference type="Rhea" id="RHEA:16001"/>
        <dbReference type="ChEBI" id="CHEBI:15377"/>
        <dbReference type="ChEBI" id="CHEBI:15378"/>
        <dbReference type="ChEBI" id="CHEBI:58053"/>
        <dbReference type="ChEBI" id="CHEBI:59338"/>
        <dbReference type="ChEBI" id="CHEBI:144842"/>
    </reaction>
    <physiologicalReaction direction="left-to-right" evidence="7">
        <dbReference type="Rhea" id="RHEA:16002"/>
    </physiologicalReaction>
</comment>
<dbReference type="Pfam" id="PF00962">
    <property type="entry name" value="A_deaminase"/>
    <property type="match status" value="1"/>
</dbReference>
<dbReference type="InterPro" id="IPR032466">
    <property type="entry name" value="Metal_Hydrolase"/>
</dbReference>
<dbReference type="EMBL" id="SRPY01000111">
    <property type="protein sequence ID" value="KAG5928545.1"/>
    <property type="molecule type" value="Genomic_DNA"/>
</dbReference>
<dbReference type="GO" id="GO:0046872">
    <property type="term" value="F:metal ion binding"/>
    <property type="evidence" value="ECO:0007669"/>
    <property type="project" value="UniProtKB-KW"/>
</dbReference>
<evidence type="ECO:0000256" key="2">
    <source>
        <dbReference type="ARBA" id="ARBA00006676"/>
    </source>
</evidence>
<name>A0A8K0NKR5_9HYPO</name>
<proteinExistence type="inferred from homology"/>
<accession>A0A8K0NKR5</accession>
<dbReference type="GO" id="GO:0006154">
    <property type="term" value="P:adenosine catabolic process"/>
    <property type="evidence" value="ECO:0007669"/>
    <property type="project" value="TreeGrafter"/>
</dbReference>
<sequence>MDFRGLPKIELHAHLTGSVSCRALHHVWKRKKDMGETDLANPLLVMSEGKHDYNLKNFFPLFSSYIYNLLTDKESIEYATRSVLEDFLADGVVYLELRTTPRATGDMTAEAYIRLLLDTIHDFEKSCPEMHTRLILSVDRRHSLAMAESILDLATRLRTEQGPGVVGIDLCGDPTVRTGGDVSIFTPVFKQAAKNGLGITVHFAEAEVSSSHDELRTLLSWHPGRLGHVIWEDEEAKKEIVQRALCLELCLSCNVQAGLICGGFQDHHFKHWFGTNGPKISLGTDDVGVFGSPLSNEYQLVAQHFDLNRAQICELARQGIDGIFGGDEEKQRLREIMWTE</sequence>
<evidence type="ECO:0000256" key="6">
    <source>
        <dbReference type="ARBA" id="ARBA00023080"/>
    </source>
</evidence>
<keyword evidence="3" id="KW-0479">Metal-binding</keyword>
<comment type="caution">
    <text evidence="9">The sequence shown here is derived from an EMBL/GenBank/DDBJ whole genome shotgun (WGS) entry which is preliminary data.</text>
</comment>
<evidence type="ECO:0000256" key="3">
    <source>
        <dbReference type="ARBA" id="ARBA00022723"/>
    </source>
</evidence>
<dbReference type="Gene3D" id="3.20.20.140">
    <property type="entry name" value="Metal-dependent hydrolases"/>
    <property type="match status" value="1"/>
</dbReference>
<dbReference type="InterPro" id="IPR006330">
    <property type="entry name" value="Ado/ade_deaminase"/>
</dbReference>
<dbReference type="Proteomes" id="UP000811619">
    <property type="component" value="Unassembled WGS sequence"/>
</dbReference>
<evidence type="ECO:0000256" key="4">
    <source>
        <dbReference type="ARBA" id="ARBA00022801"/>
    </source>
</evidence>
<keyword evidence="4" id="KW-0378">Hydrolase</keyword>
<organism evidence="9 10">
    <name type="scientific">Claviceps africana</name>
    <dbReference type="NCBI Taxonomy" id="83212"/>
    <lineage>
        <taxon>Eukaryota</taxon>
        <taxon>Fungi</taxon>
        <taxon>Dikarya</taxon>
        <taxon>Ascomycota</taxon>
        <taxon>Pezizomycotina</taxon>
        <taxon>Sordariomycetes</taxon>
        <taxon>Hypocreomycetidae</taxon>
        <taxon>Hypocreales</taxon>
        <taxon>Clavicipitaceae</taxon>
        <taxon>Claviceps</taxon>
    </lineage>
</organism>
<dbReference type="PROSITE" id="PS51257">
    <property type="entry name" value="PROKAR_LIPOPROTEIN"/>
    <property type="match status" value="1"/>
</dbReference>
<dbReference type="CDD" id="cd00443">
    <property type="entry name" value="ADA_AMPD"/>
    <property type="match status" value="1"/>
</dbReference>
<dbReference type="PANTHER" id="PTHR11409">
    <property type="entry name" value="ADENOSINE DEAMINASE"/>
    <property type="match status" value="1"/>
</dbReference>
<dbReference type="AlphaFoldDB" id="A0A8K0NKR5"/>
<keyword evidence="6" id="KW-0546">Nucleotide metabolism</keyword>
<evidence type="ECO:0000256" key="7">
    <source>
        <dbReference type="ARBA" id="ARBA00048787"/>
    </source>
</evidence>
<keyword evidence="10" id="KW-1185">Reference proteome</keyword>